<dbReference type="PANTHER" id="PTHR23501:SF107">
    <property type="entry name" value="TRANSPORTER, PUTATIVE (AFU_ORTHOLOGUE AFUA_7G04730)-RELATED"/>
    <property type="match status" value="1"/>
</dbReference>
<keyword evidence="3 6" id="KW-1133">Transmembrane helix</keyword>
<evidence type="ECO:0000313" key="8">
    <source>
        <dbReference type="Proteomes" id="UP001358417"/>
    </source>
</evidence>
<feature type="transmembrane region" description="Helical" evidence="6">
    <location>
        <begin position="407"/>
        <end position="428"/>
    </location>
</feature>
<feature type="transmembrane region" description="Helical" evidence="6">
    <location>
        <begin position="440"/>
        <end position="459"/>
    </location>
</feature>
<comment type="subcellular location">
    <subcellularLocation>
        <location evidence="1">Membrane</location>
        <topology evidence="1">Multi-pass membrane protein</topology>
    </subcellularLocation>
</comment>
<keyword evidence="8" id="KW-1185">Reference proteome</keyword>
<protein>
    <recommendedName>
        <fullName evidence="9">Major facilitator superfamily (MFS) profile domain-containing protein</fullName>
    </recommendedName>
</protein>
<feature type="transmembrane region" description="Helical" evidence="6">
    <location>
        <begin position="67"/>
        <end position="85"/>
    </location>
</feature>
<dbReference type="GO" id="GO:0022857">
    <property type="term" value="F:transmembrane transporter activity"/>
    <property type="evidence" value="ECO:0007669"/>
    <property type="project" value="InterPro"/>
</dbReference>
<accession>A0AAV9NRP9</accession>
<evidence type="ECO:0000256" key="2">
    <source>
        <dbReference type="ARBA" id="ARBA00022692"/>
    </source>
</evidence>
<dbReference type="RefSeq" id="XP_064712325.1">
    <property type="nucleotide sequence ID" value="XM_064844465.1"/>
</dbReference>
<dbReference type="SUPFAM" id="SSF103473">
    <property type="entry name" value="MFS general substrate transporter"/>
    <property type="match status" value="2"/>
</dbReference>
<evidence type="ECO:0000256" key="4">
    <source>
        <dbReference type="ARBA" id="ARBA00023136"/>
    </source>
</evidence>
<dbReference type="InterPro" id="IPR011701">
    <property type="entry name" value="MFS"/>
</dbReference>
<comment type="caution">
    <text evidence="7">The sequence shown here is derived from an EMBL/GenBank/DDBJ whole genome shotgun (WGS) entry which is preliminary data.</text>
</comment>
<keyword evidence="4 6" id="KW-0472">Membrane</keyword>
<name>A0AAV9NRP9_9EURO</name>
<dbReference type="Pfam" id="PF07690">
    <property type="entry name" value="MFS_1"/>
    <property type="match status" value="1"/>
</dbReference>
<feature type="transmembrane region" description="Helical" evidence="6">
    <location>
        <begin position="500"/>
        <end position="526"/>
    </location>
</feature>
<evidence type="ECO:0000256" key="3">
    <source>
        <dbReference type="ARBA" id="ARBA00022989"/>
    </source>
</evidence>
<evidence type="ECO:0000256" key="6">
    <source>
        <dbReference type="SAM" id="Phobius"/>
    </source>
</evidence>
<feature type="transmembrane region" description="Helical" evidence="6">
    <location>
        <begin position="465"/>
        <end position="491"/>
    </location>
</feature>
<dbReference type="EMBL" id="JAVRRD010000001">
    <property type="protein sequence ID" value="KAK5065001.1"/>
    <property type="molecule type" value="Genomic_DNA"/>
</dbReference>
<dbReference type="AlphaFoldDB" id="A0AAV9NRP9"/>
<keyword evidence="2 6" id="KW-0812">Transmembrane</keyword>
<sequence length="619" mass="67764">MAVTEISTPPATATSPARADDNIEKHAAADNVDADFSDDGKLDDGAERKQAGVRQVEAITTVWSKQMLVVMFILLYIVSFCDSLLQGVQGNLSPYVTSEFSQHGLLATTGIVASILGGVSSLAIAKIIDIWGRVEGFLAMLLLMVVGIVMKAACQNVQTYAAAHTLYWVGHLGLIYVISIILADTTTLKNRAIIYGLNYTPTIATNFAGPRIADLFYTNVNFRWAFGAFCIILVAFCAPVAVIFILSKRKAVKQGIYPVKTESRTVWESCKYYFVQFDGMSHTLENLQLAIFSNEETLTNNHILVVGMFLTVVGWSLLLLPFNLVYTAPKGWETGYIIAMIVLGVLCLAAFFVWEKYFATVAYLPFRFLKDRTIIGACLLYGIMFLSIFCWDTYYGSYLQVVHGLDITISGYVLNSFSLTSAFFMPLTGLLIRWDGRYKVVSYTGIPFCVLGTALLIHFRTPSSSVGYLVMCQMFNGISSGVWVTTGQLAVQASVSHQELAVATAIFSMFGSIGAAIGMAIAGSLWTNTLPTQLYNRLPADAKDLAAEIYGSIIVQQSYPLGSPVRDAIIAAYADVQRKMVIAGAAFIPLLVICIMVWRNVNVKKLEAINGNQVKGTVW</sequence>
<feature type="transmembrane region" description="Helical" evidence="6">
    <location>
        <begin position="580"/>
        <end position="598"/>
    </location>
</feature>
<feature type="transmembrane region" description="Helical" evidence="6">
    <location>
        <begin position="165"/>
        <end position="183"/>
    </location>
</feature>
<dbReference type="Gene3D" id="1.20.1250.20">
    <property type="entry name" value="MFS general substrate transporter like domains"/>
    <property type="match status" value="2"/>
</dbReference>
<feature type="transmembrane region" description="Helical" evidence="6">
    <location>
        <begin position="192"/>
        <end position="212"/>
    </location>
</feature>
<evidence type="ECO:0000256" key="1">
    <source>
        <dbReference type="ARBA" id="ARBA00004141"/>
    </source>
</evidence>
<feature type="compositionally biased region" description="Low complexity" evidence="5">
    <location>
        <begin position="7"/>
        <end position="17"/>
    </location>
</feature>
<feature type="transmembrane region" description="Helical" evidence="6">
    <location>
        <begin position="374"/>
        <end position="395"/>
    </location>
</feature>
<evidence type="ECO:0008006" key="9">
    <source>
        <dbReference type="Google" id="ProtNLM"/>
    </source>
</evidence>
<dbReference type="GO" id="GO:0005886">
    <property type="term" value="C:plasma membrane"/>
    <property type="evidence" value="ECO:0007669"/>
    <property type="project" value="TreeGrafter"/>
</dbReference>
<dbReference type="GeneID" id="89969058"/>
<feature type="region of interest" description="Disordered" evidence="5">
    <location>
        <begin position="1"/>
        <end position="40"/>
    </location>
</feature>
<evidence type="ECO:0000313" key="7">
    <source>
        <dbReference type="EMBL" id="KAK5065001.1"/>
    </source>
</evidence>
<feature type="transmembrane region" description="Helical" evidence="6">
    <location>
        <begin position="105"/>
        <end position="125"/>
    </location>
</feature>
<feature type="transmembrane region" description="Helical" evidence="6">
    <location>
        <begin position="137"/>
        <end position="153"/>
    </location>
</feature>
<dbReference type="PANTHER" id="PTHR23501">
    <property type="entry name" value="MAJOR FACILITATOR SUPERFAMILY"/>
    <property type="match status" value="1"/>
</dbReference>
<organism evidence="7 8">
    <name type="scientific">Exophiala bonariae</name>
    <dbReference type="NCBI Taxonomy" id="1690606"/>
    <lineage>
        <taxon>Eukaryota</taxon>
        <taxon>Fungi</taxon>
        <taxon>Dikarya</taxon>
        <taxon>Ascomycota</taxon>
        <taxon>Pezizomycotina</taxon>
        <taxon>Eurotiomycetes</taxon>
        <taxon>Chaetothyriomycetidae</taxon>
        <taxon>Chaetothyriales</taxon>
        <taxon>Herpotrichiellaceae</taxon>
        <taxon>Exophiala</taxon>
    </lineage>
</organism>
<dbReference type="Proteomes" id="UP001358417">
    <property type="component" value="Unassembled WGS sequence"/>
</dbReference>
<feature type="compositionally biased region" description="Basic and acidic residues" evidence="5">
    <location>
        <begin position="18"/>
        <end position="28"/>
    </location>
</feature>
<feature type="transmembrane region" description="Helical" evidence="6">
    <location>
        <begin position="303"/>
        <end position="322"/>
    </location>
</feature>
<feature type="transmembrane region" description="Helical" evidence="6">
    <location>
        <begin position="334"/>
        <end position="354"/>
    </location>
</feature>
<dbReference type="InterPro" id="IPR036259">
    <property type="entry name" value="MFS_trans_sf"/>
</dbReference>
<feature type="transmembrane region" description="Helical" evidence="6">
    <location>
        <begin position="224"/>
        <end position="246"/>
    </location>
</feature>
<evidence type="ECO:0000256" key="5">
    <source>
        <dbReference type="SAM" id="MobiDB-lite"/>
    </source>
</evidence>
<reference evidence="7 8" key="1">
    <citation type="submission" date="2023-08" db="EMBL/GenBank/DDBJ databases">
        <title>Black Yeasts Isolated from many extreme environments.</title>
        <authorList>
            <person name="Coleine C."/>
            <person name="Stajich J.E."/>
            <person name="Selbmann L."/>
        </authorList>
    </citation>
    <scope>NUCLEOTIDE SEQUENCE [LARGE SCALE GENOMIC DNA]</scope>
    <source>
        <strain evidence="7 8">CCFEE 5792</strain>
    </source>
</reference>
<proteinExistence type="predicted"/>
<gene>
    <name evidence="7" type="ORF">LTR84_000836</name>
</gene>